<sequence>PSNSSVREKPYKKKFRRFQESSFAVTQDLCRTFPTSFSSDDVKNRHESLVEIFVEIYYD</sequence>
<reference evidence="1" key="1">
    <citation type="submission" date="2021-06" db="EMBL/GenBank/DDBJ databases">
        <authorList>
            <person name="Kallberg Y."/>
            <person name="Tangrot J."/>
            <person name="Rosling A."/>
        </authorList>
    </citation>
    <scope>NUCLEOTIDE SEQUENCE</scope>
    <source>
        <strain evidence="1">MA461A</strain>
    </source>
</reference>
<feature type="non-terminal residue" evidence="1">
    <location>
        <position position="1"/>
    </location>
</feature>
<dbReference type="Proteomes" id="UP000789920">
    <property type="component" value="Unassembled WGS sequence"/>
</dbReference>
<dbReference type="EMBL" id="CAJVQC010018930">
    <property type="protein sequence ID" value="CAG8697193.1"/>
    <property type="molecule type" value="Genomic_DNA"/>
</dbReference>
<comment type="caution">
    <text evidence="1">The sequence shown here is derived from an EMBL/GenBank/DDBJ whole genome shotgun (WGS) entry which is preliminary data.</text>
</comment>
<gene>
    <name evidence="1" type="ORF">RPERSI_LOCUS9841</name>
</gene>
<evidence type="ECO:0000313" key="2">
    <source>
        <dbReference type="Proteomes" id="UP000789920"/>
    </source>
</evidence>
<evidence type="ECO:0000313" key="1">
    <source>
        <dbReference type="EMBL" id="CAG8697193.1"/>
    </source>
</evidence>
<accession>A0ACA9P9R2</accession>
<organism evidence="1 2">
    <name type="scientific">Racocetra persica</name>
    <dbReference type="NCBI Taxonomy" id="160502"/>
    <lineage>
        <taxon>Eukaryota</taxon>
        <taxon>Fungi</taxon>
        <taxon>Fungi incertae sedis</taxon>
        <taxon>Mucoromycota</taxon>
        <taxon>Glomeromycotina</taxon>
        <taxon>Glomeromycetes</taxon>
        <taxon>Diversisporales</taxon>
        <taxon>Gigasporaceae</taxon>
        <taxon>Racocetra</taxon>
    </lineage>
</organism>
<protein>
    <submittedName>
        <fullName evidence="1">10520_t:CDS:1</fullName>
    </submittedName>
</protein>
<name>A0ACA9P9R2_9GLOM</name>
<keyword evidence="2" id="KW-1185">Reference proteome</keyword>
<proteinExistence type="predicted"/>